<dbReference type="Pfam" id="PF24924">
    <property type="entry name" value="DUF7745"/>
    <property type="match status" value="1"/>
</dbReference>
<reference evidence="2 3" key="1">
    <citation type="journal article" date="2018" name="Front. Plant Sci.">
        <title>Red Clover (Trifolium pratense) and Zigzag Clover (T. medium) - A Picture of Genomic Similarities and Differences.</title>
        <authorList>
            <person name="Dluhosova J."/>
            <person name="Istvanek J."/>
            <person name="Nedelnik J."/>
            <person name="Repkova J."/>
        </authorList>
    </citation>
    <scope>NUCLEOTIDE SEQUENCE [LARGE SCALE GENOMIC DNA]</scope>
    <source>
        <strain evidence="3">cv. 10/8</strain>
        <tissue evidence="2">Leaf</tissue>
    </source>
</reference>
<keyword evidence="3" id="KW-1185">Reference proteome</keyword>
<comment type="caution">
    <text evidence="2">The sequence shown here is derived from an EMBL/GenBank/DDBJ whole genome shotgun (WGS) entry which is preliminary data.</text>
</comment>
<feature type="domain" description="DUF7745" evidence="1">
    <location>
        <begin position="10"/>
        <end position="66"/>
    </location>
</feature>
<proteinExistence type="predicted"/>
<organism evidence="2 3">
    <name type="scientific">Trifolium medium</name>
    <dbReference type="NCBI Taxonomy" id="97028"/>
    <lineage>
        <taxon>Eukaryota</taxon>
        <taxon>Viridiplantae</taxon>
        <taxon>Streptophyta</taxon>
        <taxon>Embryophyta</taxon>
        <taxon>Tracheophyta</taxon>
        <taxon>Spermatophyta</taxon>
        <taxon>Magnoliopsida</taxon>
        <taxon>eudicotyledons</taxon>
        <taxon>Gunneridae</taxon>
        <taxon>Pentapetalae</taxon>
        <taxon>rosids</taxon>
        <taxon>fabids</taxon>
        <taxon>Fabales</taxon>
        <taxon>Fabaceae</taxon>
        <taxon>Papilionoideae</taxon>
        <taxon>50 kb inversion clade</taxon>
        <taxon>NPAAA clade</taxon>
        <taxon>Hologalegina</taxon>
        <taxon>IRL clade</taxon>
        <taxon>Trifolieae</taxon>
        <taxon>Trifolium</taxon>
    </lineage>
</organism>
<dbReference type="Proteomes" id="UP000265520">
    <property type="component" value="Unassembled WGS sequence"/>
</dbReference>
<evidence type="ECO:0000259" key="1">
    <source>
        <dbReference type="Pfam" id="PF24924"/>
    </source>
</evidence>
<name>A0A392MM49_9FABA</name>
<protein>
    <recommendedName>
        <fullName evidence="1">DUF7745 domain-containing protein</fullName>
    </recommendedName>
</protein>
<evidence type="ECO:0000313" key="2">
    <source>
        <dbReference type="EMBL" id="MCH88451.1"/>
    </source>
</evidence>
<gene>
    <name evidence="2" type="ORF">A2U01_0009340</name>
</gene>
<evidence type="ECO:0000313" key="3">
    <source>
        <dbReference type="Proteomes" id="UP000265520"/>
    </source>
</evidence>
<sequence>MAPERRNTFLFKIEVDTGALTTLAQFYDPPLRCSTFQDFQLAPTLEEFEKILGYNLKKTWPLSRFKGEYYSEGDCRGFVSPGRRCGTMLRDQRQHKRVLEECLGR</sequence>
<dbReference type="InterPro" id="IPR056647">
    <property type="entry name" value="DUF7745"/>
</dbReference>
<dbReference type="PANTHER" id="PTHR48201">
    <property type="entry name" value="PROTEIN, PUTATIVE-RELATED"/>
    <property type="match status" value="1"/>
</dbReference>
<dbReference type="EMBL" id="LXQA010014204">
    <property type="protein sequence ID" value="MCH88451.1"/>
    <property type="molecule type" value="Genomic_DNA"/>
</dbReference>
<dbReference type="AlphaFoldDB" id="A0A392MM49"/>
<accession>A0A392MM49</accession>
<dbReference type="PANTHER" id="PTHR48201:SF12">
    <property type="entry name" value="AMINOTRANSFERASE-LIKE PLANT MOBILE DOMAIN-CONTAINING PROTEIN"/>
    <property type="match status" value="1"/>
</dbReference>